<keyword evidence="3" id="KW-1185">Reference proteome</keyword>
<accession>A0ABV5PI78</accession>
<evidence type="ECO:0000313" key="3">
    <source>
        <dbReference type="Proteomes" id="UP001589718"/>
    </source>
</evidence>
<dbReference type="Proteomes" id="UP001589718">
    <property type="component" value="Unassembled WGS sequence"/>
</dbReference>
<proteinExistence type="predicted"/>
<protein>
    <recommendedName>
        <fullName evidence="4">Secreted protein</fullName>
    </recommendedName>
</protein>
<evidence type="ECO:0000313" key="2">
    <source>
        <dbReference type="EMBL" id="MFB9522919.1"/>
    </source>
</evidence>
<gene>
    <name evidence="2" type="ORF">ACFFTU_23515</name>
</gene>
<dbReference type="RefSeq" id="WP_345219602.1">
    <property type="nucleotide sequence ID" value="NZ_BAAAXE010000002.1"/>
</dbReference>
<organism evidence="2 3">
    <name type="scientific">Streptomyces cremeus</name>
    <dbReference type="NCBI Taxonomy" id="66881"/>
    <lineage>
        <taxon>Bacteria</taxon>
        <taxon>Bacillati</taxon>
        <taxon>Actinomycetota</taxon>
        <taxon>Actinomycetes</taxon>
        <taxon>Kitasatosporales</taxon>
        <taxon>Streptomycetaceae</taxon>
        <taxon>Streptomyces</taxon>
    </lineage>
</organism>
<evidence type="ECO:0000256" key="1">
    <source>
        <dbReference type="SAM" id="MobiDB-lite"/>
    </source>
</evidence>
<dbReference type="EMBL" id="JBHMCR010000016">
    <property type="protein sequence ID" value="MFB9522919.1"/>
    <property type="molecule type" value="Genomic_DNA"/>
</dbReference>
<reference evidence="2 3" key="1">
    <citation type="submission" date="2024-09" db="EMBL/GenBank/DDBJ databases">
        <authorList>
            <person name="Sun Q."/>
            <person name="Mori K."/>
        </authorList>
    </citation>
    <scope>NUCLEOTIDE SEQUENCE [LARGE SCALE GENOMIC DNA]</scope>
    <source>
        <strain evidence="2 3">JCM 4362</strain>
    </source>
</reference>
<feature type="region of interest" description="Disordered" evidence="1">
    <location>
        <begin position="38"/>
        <end position="61"/>
    </location>
</feature>
<sequence>MARHFRGLSPRSWLILVVFTATLLLLVGLPNFAAREERSSRDGAGAGGGPAPAVAPRPDRKLAGGATARLSRCGLRGDVRPAARGAGERSGEPALTVLSWTTNGPEPTAAAGRTGADVSLTVFAALRAGERPLRTAAPLFAGRGTVDVVAPFGSGLSASADGLTATVVQEGPDAAPAEPPASGVHRLAPGERLLLKVDVPAEAVCPGRTPLDVIACSAEDADVPAEACPSLLLTFTDPGLRAHRAKGSARPPRTFSDRLVAVLPDPSEGLART</sequence>
<name>A0ABV5PI78_STRCM</name>
<evidence type="ECO:0008006" key="4">
    <source>
        <dbReference type="Google" id="ProtNLM"/>
    </source>
</evidence>
<comment type="caution">
    <text evidence="2">The sequence shown here is derived from an EMBL/GenBank/DDBJ whole genome shotgun (WGS) entry which is preliminary data.</text>
</comment>